<keyword evidence="2" id="KW-0378">Hydrolase</keyword>
<feature type="domain" description="Glycoside hydrolase family 2 immunoglobulin-like beta-sandwich" evidence="5">
    <location>
        <begin position="232"/>
        <end position="311"/>
    </location>
</feature>
<dbReference type="GO" id="GO:0004553">
    <property type="term" value="F:hydrolase activity, hydrolyzing O-glycosyl compounds"/>
    <property type="evidence" value="ECO:0007669"/>
    <property type="project" value="InterPro"/>
</dbReference>
<protein>
    <submittedName>
        <fullName evidence="7">Beta-glycosidase</fullName>
    </submittedName>
</protein>
<organism evidence="7 8">
    <name type="scientific">Flavobacterium nackdongense</name>
    <dbReference type="NCBI Taxonomy" id="2547394"/>
    <lineage>
        <taxon>Bacteria</taxon>
        <taxon>Pseudomonadati</taxon>
        <taxon>Bacteroidota</taxon>
        <taxon>Flavobacteriia</taxon>
        <taxon>Flavobacteriales</taxon>
        <taxon>Flavobacteriaceae</taxon>
        <taxon>Flavobacterium</taxon>
    </lineage>
</organism>
<keyword evidence="3 7" id="KW-0326">Glycosidase</keyword>
<reference evidence="8" key="1">
    <citation type="submission" date="2019-03" db="EMBL/GenBank/DDBJ databases">
        <title>Flavobacterium sp.</title>
        <authorList>
            <person name="Kim H."/>
        </authorList>
    </citation>
    <scope>NUCLEOTIDE SEQUENCE [LARGE SCALE GENOMIC DNA]</scope>
    <source>
        <strain evidence="8">GS13</strain>
    </source>
</reference>
<dbReference type="EMBL" id="CP037933">
    <property type="protein sequence ID" value="QBN20460.1"/>
    <property type="molecule type" value="Genomic_DNA"/>
</dbReference>
<proteinExistence type="inferred from homology"/>
<sequence>MKYLIACLVFSFSIAIHSQSNPNLDLTTLKWRLCLDKKATWANDDLYLTPDITKIQPNQPTDGWEMLQKTGKEITIPATVEEHYWGENGNDFGIDGDYIGVSWFSAQFKANENWKGKRVLLHFESTRLRAEIYVNKKLAGYDLYNGTPFSVDISKYIDYSKENELAVRITDPDGNFEWIDYLNDSWGLKKTLSASHGFGGITGGVSISVKDNSFLEDVFVKNTPEMTKIVIENTLNQPGQGELIAELYENEKNVLLSKSIAVRNTKTSTIEINFPKAKLWSIEHPNLYFVKLKWKGADGSEDTVIKRFGFRWFDVVEVNGDKQFHLNHKRVMLRTSISWGYWPVNGMIPTKELAKKQIQLAKDLGLNMLNFHRGIGQEMILDLADEMGLLYYAEPGGYKTGTTSTFSQEMNRERLRRMIVLFRSHPSLVIYNMINESTRDPEPFEIKDIQLAHSWDETRTITFTSTNFTKKMGYKDVLNPEKIEAPIKLHMLPYNDKPLYKGWWDMHYADGPGVYFDKFYKNPENFHKNSTNKGEIIMWGEDGAIGTPHRLELINQELKGKNLGWDGKAYINQFNAFDAFLTNKGYRKAFPTVDSLTQSLGSVSMYYQGRMIENVRLSNTVDCYVVNGWEGEKIENHSGIVDIYRNPKADPKIVAHYNQPLYVAVKARELVLTQGKKATVDFHIINEKEIKGKHTLAIAVSDSSGEIYKESFAVNITGGTTFGELLKKEISFTVPNKGYVQIDAQLKKGQKNIASGKEKLFVTSLNKELPTVTISDTTKTLTPLLKDIAIISNNVTTVNVQEIKSNVMVTNNFNELFGKQKFPLRQDILRWVNQGNKLVIIGDVEKFAGWLSSKAILDYRGSAPIKRDWYGGNYFVKEDKIFIDLPVNTAFNWEYQCLAGYENNRLGLRIENGESIVGVYADHKEELYSAVVRIPVGRGEIIISSLDLTKAINSNTSASIVAEKILQNMLLN</sequence>
<evidence type="ECO:0000256" key="4">
    <source>
        <dbReference type="SAM" id="SignalP"/>
    </source>
</evidence>
<dbReference type="InterPro" id="IPR013783">
    <property type="entry name" value="Ig-like_fold"/>
</dbReference>
<dbReference type="InterPro" id="IPR017853">
    <property type="entry name" value="GH"/>
</dbReference>
<dbReference type="Gene3D" id="3.20.20.80">
    <property type="entry name" value="Glycosidases"/>
    <property type="match status" value="1"/>
</dbReference>
<evidence type="ECO:0000256" key="2">
    <source>
        <dbReference type="ARBA" id="ARBA00022801"/>
    </source>
</evidence>
<dbReference type="Gene3D" id="2.60.40.10">
    <property type="entry name" value="Immunoglobulins"/>
    <property type="match status" value="1"/>
</dbReference>
<accession>A0A4P6YIM6</accession>
<keyword evidence="4" id="KW-0732">Signal</keyword>
<dbReference type="SUPFAM" id="SSF49303">
    <property type="entry name" value="beta-Galactosidase/glucuronidase domain"/>
    <property type="match status" value="1"/>
</dbReference>
<dbReference type="Pfam" id="PF00703">
    <property type="entry name" value="Glyco_hydro_2"/>
    <property type="match status" value="1"/>
</dbReference>
<feature type="signal peptide" evidence="4">
    <location>
        <begin position="1"/>
        <end position="18"/>
    </location>
</feature>
<evidence type="ECO:0000313" key="7">
    <source>
        <dbReference type="EMBL" id="QBN20460.1"/>
    </source>
</evidence>
<dbReference type="KEGG" id="fnk:E1750_17245"/>
<evidence type="ECO:0000259" key="6">
    <source>
        <dbReference type="Pfam" id="PF02836"/>
    </source>
</evidence>
<dbReference type="SUPFAM" id="SSF51445">
    <property type="entry name" value="(Trans)glycosidases"/>
    <property type="match status" value="1"/>
</dbReference>
<name>A0A4P6YIM6_9FLAO</name>
<dbReference type="SUPFAM" id="SSF49785">
    <property type="entry name" value="Galactose-binding domain-like"/>
    <property type="match status" value="1"/>
</dbReference>
<gene>
    <name evidence="7" type="ORF">E1750_17245</name>
</gene>
<dbReference type="InterPro" id="IPR008979">
    <property type="entry name" value="Galactose-bd-like_sf"/>
</dbReference>
<dbReference type="GO" id="GO:0005975">
    <property type="term" value="P:carbohydrate metabolic process"/>
    <property type="evidence" value="ECO:0007669"/>
    <property type="project" value="InterPro"/>
</dbReference>
<dbReference type="PANTHER" id="PTHR42732:SF2">
    <property type="entry name" value="BETA-MANNOSIDASE"/>
    <property type="match status" value="1"/>
</dbReference>
<dbReference type="InterPro" id="IPR006103">
    <property type="entry name" value="Glyco_hydro_2_cat"/>
</dbReference>
<dbReference type="Proteomes" id="UP000291124">
    <property type="component" value="Chromosome"/>
</dbReference>
<dbReference type="Gene3D" id="2.60.120.260">
    <property type="entry name" value="Galactose-binding domain-like"/>
    <property type="match status" value="1"/>
</dbReference>
<feature type="chain" id="PRO_5020403736" evidence="4">
    <location>
        <begin position="19"/>
        <end position="972"/>
    </location>
</feature>
<comment type="similarity">
    <text evidence="1">Belongs to the glycosyl hydrolase 2 family.</text>
</comment>
<evidence type="ECO:0000259" key="5">
    <source>
        <dbReference type="Pfam" id="PF00703"/>
    </source>
</evidence>
<dbReference type="PANTHER" id="PTHR42732">
    <property type="entry name" value="BETA-GALACTOSIDASE"/>
    <property type="match status" value="1"/>
</dbReference>
<dbReference type="AlphaFoldDB" id="A0A4P6YIM6"/>
<evidence type="ECO:0000313" key="8">
    <source>
        <dbReference type="Proteomes" id="UP000291124"/>
    </source>
</evidence>
<evidence type="ECO:0000256" key="3">
    <source>
        <dbReference type="ARBA" id="ARBA00023295"/>
    </source>
</evidence>
<dbReference type="InterPro" id="IPR051913">
    <property type="entry name" value="GH2_Domain-Containing"/>
</dbReference>
<dbReference type="OrthoDB" id="9801077at2"/>
<dbReference type="InterPro" id="IPR006102">
    <property type="entry name" value="Ig-like_GH2"/>
</dbReference>
<dbReference type="InterPro" id="IPR036156">
    <property type="entry name" value="Beta-gal/glucu_dom_sf"/>
</dbReference>
<evidence type="ECO:0000256" key="1">
    <source>
        <dbReference type="ARBA" id="ARBA00007401"/>
    </source>
</evidence>
<dbReference type="RefSeq" id="WP_133277959.1">
    <property type="nucleotide sequence ID" value="NZ_CP037933.1"/>
</dbReference>
<feature type="domain" description="Glycoside hydrolase family 2 catalytic" evidence="6">
    <location>
        <begin position="321"/>
        <end position="470"/>
    </location>
</feature>
<keyword evidence="8" id="KW-1185">Reference proteome</keyword>
<dbReference type="Pfam" id="PF02836">
    <property type="entry name" value="Glyco_hydro_2_C"/>
    <property type="match status" value="1"/>
</dbReference>